<keyword evidence="2" id="KW-1185">Reference proteome</keyword>
<reference evidence="1" key="1">
    <citation type="submission" date="2020-11" db="EMBL/GenBank/DDBJ databases">
        <authorList>
            <consortium name="DOE Joint Genome Institute"/>
            <person name="Ahrendt S."/>
            <person name="Riley R."/>
            <person name="Andreopoulos W."/>
            <person name="Labutti K."/>
            <person name="Pangilinan J."/>
            <person name="Ruiz-Duenas F.J."/>
            <person name="Barrasa J.M."/>
            <person name="Sanchez-Garcia M."/>
            <person name="Camarero S."/>
            <person name="Miyauchi S."/>
            <person name="Serrano A."/>
            <person name="Linde D."/>
            <person name="Babiker R."/>
            <person name="Drula E."/>
            <person name="Ayuso-Fernandez I."/>
            <person name="Pacheco R."/>
            <person name="Padilla G."/>
            <person name="Ferreira P."/>
            <person name="Barriuso J."/>
            <person name="Kellner H."/>
            <person name="Castanera R."/>
            <person name="Alfaro M."/>
            <person name="Ramirez L."/>
            <person name="Pisabarro A.G."/>
            <person name="Kuo A."/>
            <person name="Tritt A."/>
            <person name="Lipzen A."/>
            <person name="He G."/>
            <person name="Yan M."/>
            <person name="Ng V."/>
            <person name="Cullen D."/>
            <person name="Martin F."/>
            <person name="Rosso M.-N."/>
            <person name="Henrissat B."/>
            <person name="Hibbett D."/>
            <person name="Martinez A.T."/>
            <person name="Grigoriev I.V."/>
        </authorList>
    </citation>
    <scope>NUCLEOTIDE SEQUENCE</scope>
    <source>
        <strain evidence="1">AH 40177</strain>
    </source>
</reference>
<sequence length="106" mass="11920">MNKTATTLLILSKTFEILIIPTLFQSQVISLTFTCLVQLLPLTLAHQVQVRSKSTQTTASTNTSTLFLADIVLFCCCSNTRVASRVDLWPTPQRYCLEPGHFLRCR</sequence>
<name>A0A9P5PBV4_9AGAR</name>
<dbReference type="Proteomes" id="UP000772434">
    <property type="component" value="Unassembled WGS sequence"/>
</dbReference>
<comment type="caution">
    <text evidence="1">The sequence shown here is derived from an EMBL/GenBank/DDBJ whole genome shotgun (WGS) entry which is preliminary data.</text>
</comment>
<organism evidence="1 2">
    <name type="scientific">Rhodocollybia butyracea</name>
    <dbReference type="NCBI Taxonomy" id="206335"/>
    <lineage>
        <taxon>Eukaryota</taxon>
        <taxon>Fungi</taxon>
        <taxon>Dikarya</taxon>
        <taxon>Basidiomycota</taxon>
        <taxon>Agaricomycotina</taxon>
        <taxon>Agaricomycetes</taxon>
        <taxon>Agaricomycetidae</taxon>
        <taxon>Agaricales</taxon>
        <taxon>Marasmiineae</taxon>
        <taxon>Omphalotaceae</taxon>
        <taxon>Rhodocollybia</taxon>
    </lineage>
</organism>
<evidence type="ECO:0000313" key="1">
    <source>
        <dbReference type="EMBL" id="KAF9062196.1"/>
    </source>
</evidence>
<protein>
    <submittedName>
        <fullName evidence="1">Uncharacterized protein</fullName>
    </submittedName>
</protein>
<accession>A0A9P5PBV4</accession>
<dbReference type="EMBL" id="JADNRY010000179">
    <property type="protein sequence ID" value="KAF9062196.1"/>
    <property type="molecule type" value="Genomic_DNA"/>
</dbReference>
<evidence type="ECO:0000313" key="2">
    <source>
        <dbReference type="Proteomes" id="UP000772434"/>
    </source>
</evidence>
<gene>
    <name evidence="1" type="ORF">BDP27DRAFT_297415</name>
</gene>
<proteinExistence type="predicted"/>
<dbReference type="AlphaFoldDB" id="A0A9P5PBV4"/>